<proteinExistence type="inferred from homology"/>
<evidence type="ECO:0000256" key="6">
    <source>
        <dbReference type="ARBA" id="ARBA00022801"/>
    </source>
</evidence>
<evidence type="ECO:0000313" key="13">
    <source>
        <dbReference type="Proteomes" id="UP000676336"/>
    </source>
</evidence>
<protein>
    <recommendedName>
        <fullName evidence="9">DDE Tnp4 domain-containing protein</fullName>
    </recommendedName>
</protein>
<dbReference type="Proteomes" id="UP000681967">
    <property type="component" value="Unassembled WGS sequence"/>
</dbReference>
<name>A0A8S2NSR5_9BILA</name>
<reference evidence="10" key="1">
    <citation type="submission" date="2021-02" db="EMBL/GenBank/DDBJ databases">
        <authorList>
            <person name="Nowell W R."/>
        </authorList>
    </citation>
    <scope>NUCLEOTIDE SEQUENCE</scope>
</reference>
<comment type="cofactor">
    <cofactor evidence="1">
        <name>a divalent metal cation</name>
        <dbReference type="ChEBI" id="CHEBI:60240"/>
    </cofactor>
</comment>
<evidence type="ECO:0000256" key="5">
    <source>
        <dbReference type="ARBA" id="ARBA00022723"/>
    </source>
</evidence>
<dbReference type="PANTHER" id="PTHR22930:SF85">
    <property type="entry name" value="GH03217P-RELATED"/>
    <property type="match status" value="1"/>
</dbReference>
<dbReference type="InterPro" id="IPR027806">
    <property type="entry name" value="HARBI1_dom"/>
</dbReference>
<dbReference type="GO" id="GO:0005634">
    <property type="term" value="C:nucleus"/>
    <property type="evidence" value="ECO:0007669"/>
    <property type="project" value="UniProtKB-SubCell"/>
</dbReference>
<comment type="subcellular location">
    <subcellularLocation>
        <location evidence="2">Nucleus</location>
    </subcellularLocation>
</comment>
<keyword evidence="7" id="KW-0539">Nucleus</keyword>
<dbReference type="PANTHER" id="PTHR22930">
    <property type="match status" value="1"/>
</dbReference>
<dbReference type="EMBL" id="CAJOBI010004916">
    <property type="protein sequence ID" value="CAF4016776.1"/>
    <property type="molecule type" value="Genomic_DNA"/>
</dbReference>
<gene>
    <name evidence="11" type="ORF">BYL167_LOCUS17851</name>
    <name evidence="12" type="ORF">GIL414_LOCUS20342</name>
    <name evidence="10" type="ORF">SMN809_LOCUS12786</name>
</gene>
<feature type="region of interest" description="Disordered" evidence="8">
    <location>
        <begin position="156"/>
        <end position="175"/>
    </location>
</feature>
<evidence type="ECO:0000256" key="2">
    <source>
        <dbReference type="ARBA" id="ARBA00004123"/>
    </source>
</evidence>
<evidence type="ECO:0000313" key="11">
    <source>
        <dbReference type="EMBL" id="CAF4076961.1"/>
    </source>
</evidence>
<sequence>MPSLVKTALTNQIARKVKTQLNRLFEIMNSNIVQPIVSTNLFKVNHSSLWSSPSTMSSQCVNPPHVVNGQAPLIRFQILNAAQSSSFGTKAARIIMTSPNSTSNTHIQSSLDHSRLATLKVDVPKQISPSRIDIPILKANNVKTLDDLDISPHFIKPISQSTPSSSEKRKTKQIEEPGHEVKAKIGNLVGEYRRKKKEMGKTSASPPSWPFYNSIDKLIGERPYNDDSLLSDSMIMQEEEGQLFSMANGGADTCISTQYGAESKELIDLENIEDSSIVDQECDEKKRSSLGPDCVLKSNPVVKNGEKKNLKRKKKTSELKFDMIQDLLKKLNKKSSRYSNLRNRLMIHLMMLLDNSIEPSRRMVWSRDKSLEWWTEIVPKMDDKQFKENFRLERSTVSLLIKHVGPLLKKNETQLRSAIPVEKRICCALYNLGSESELRTIGHLFGIGKSTAGEILHEFCATVVDSFFYRLVKFPVTNEEIKRTVDGFLNKFDYPMCLGALDGTHISIKPPQGLELDYYNYKKFHSIIMLATVDSNLLFTYVNVGAPGRCNDAYVYSKCQLYDVVQGDIYSKYYMKVNNTSVQTHLIADSAFPLDRTLMKPYAIQPDMPKENATFNYRLSRCRSTVERAFGILKNRFRCLKKKMEFHMDNTTNIIKTLVVLHNLCIITGDNPGVDWDILVPETIYKKPLYKASTSSGNDVRYALTQYFLQNPI</sequence>
<dbReference type="GO" id="GO:0046872">
    <property type="term" value="F:metal ion binding"/>
    <property type="evidence" value="ECO:0007669"/>
    <property type="project" value="UniProtKB-KW"/>
</dbReference>
<comment type="similarity">
    <text evidence="3">Belongs to the HARBI1 family.</text>
</comment>
<evidence type="ECO:0000256" key="8">
    <source>
        <dbReference type="SAM" id="MobiDB-lite"/>
    </source>
</evidence>
<accession>A0A8S2NSR5</accession>
<dbReference type="EMBL" id="CAJOBH010007177">
    <property type="protein sequence ID" value="CAF4076961.1"/>
    <property type="molecule type" value="Genomic_DNA"/>
</dbReference>
<evidence type="ECO:0000256" key="3">
    <source>
        <dbReference type="ARBA" id="ARBA00006958"/>
    </source>
</evidence>
<evidence type="ECO:0000313" key="10">
    <source>
        <dbReference type="EMBL" id="CAF4016776.1"/>
    </source>
</evidence>
<organism evidence="10 13">
    <name type="scientific">Rotaria magnacalcarata</name>
    <dbReference type="NCBI Taxonomy" id="392030"/>
    <lineage>
        <taxon>Eukaryota</taxon>
        <taxon>Metazoa</taxon>
        <taxon>Spiralia</taxon>
        <taxon>Gnathifera</taxon>
        <taxon>Rotifera</taxon>
        <taxon>Eurotatoria</taxon>
        <taxon>Bdelloidea</taxon>
        <taxon>Philodinida</taxon>
        <taxon>Philodinidae</taxon>
        <taxon>Rotaria</taxon>
    </lineage>
</organism>
<comment type="caution">
    <text evidence="10">The sequence shown here is derived from an EMBL/GenBank/DDBJ whole genome shotgun (WGS) entry which is preliminary data.</text>
</comment>
<feature type="compositionally biased region" description="Basic and acidic residues" evidence="8">
    <location>
        <begin position="166"/>
        <end position="175"/>
    </location>
</feature>
<dbReference type="InterPro" id="IPR045249">
    <property type="entry name" value="HARBI1-like"/>
</dbReference>
<evidence type="ECO:0000256" key="4">
    <source>
        <dbReference type="ARBA" id="ARBA00022722"/>
    </source>
</evidence>
<evidence type="ECO:0000256" key="7">
    <source>
        <dbReference type="ARBA" id="ARBA00023242"/>
    </source>
</evidence>
<evidence type="ECO:0000313" key="12">
    <source>
        <dbReference type="EMBL" id="CAF4170623.1"/>
    </source>
</evidence>
<dbReference type="GO" id="GO:0016787">
    <property type="term" value="F:hydrolase activity"/>
    <property type="evidence" value="ECO:0007669"/>
    <property type="project" value="UniProtKB-KW"/>
</dbReference>
<dbReference type="Proteomes" id="UP000681720">
    <property type="component" value="Unassembled WGS sequence"/>
</dbReference>
<keyword evidence="6" id="KW-0378">Hydrolase</keyword>
<dbReference type="Pfam" id="PF13359">
    <property type="entry name" value="DDE_Tnp_4"/>
    <property type="match status" value="1"/>
</dbReference>
<dbReference type="EMBL" id="CAJOBJ010013410">
    <property type="protein sequence ID" value="CAF4170623.1"/>
    <property type="molecule type" value="Genomic_DNA"/>
</dbReference>
<feature type="domain" description="DDE Tnp4" evidence="9">
    <location>
        <begin position="501"/>
        <end position="663"/>
    </location>
</feature>
<evidence type="ECO:0000259" key="9">
    <source>
        <dbReference type="Pfam" id="PF13359"/>
    </source>
</evidence>
<dbReference type="AlphaFoldDB" id="A0A8S2NSR5"/>
<dbReference type="GO" id="GO:0004518">
    <property type="term" value="F:nuclease activity"/>
    <property type="evidence" value="ECO:0007669"/>
    <property type="project" value="UniProtKB-KW"/>
</dbReference>
<evidence type="ECO:0000256" key="1">
    <source>
        <dbReference type="ARBA" id="ARBA00001968"/>
    </source>
</evidence>
<keyword evidence="4" id="KW-0540">Nuclease</keyword>
<keyword evidence="5" id="KW-0479">Metal-binding</keyword>
<dbReference type="Proteomes" id="UP000676336">
    <property type="component" value="Unassembled WGS sequence"/>
</dbReference>